<dbReference type="EMBL" id="JBHSKD010000027">
    <property type="protein sequence ID" value="MFC5178892.1"/>
    <property type="molecule type" value="Genomic_DNA"/>
</dbReference>
<reference evidence="5" key="1">
    <citation type="journal article" date="2019" name="Int. J. Syst. Evol. Microbiol.">
        <title>The Global Catalogue of Microorganisms (GCM) 10K type strain sequencing project: providing services to taxonomists for standard genome sequencing and annotation.</title>
        <authorList>
            <consortium name="The Broad Institute Genomics Platform"/>
            <consortium name="The Broad Institute Genome Sequencing Center for Infectious Disease"/>
            <person name="Wu L."/>
            <person name="Ma J."/>
        </authorList>
    </citation>
    <scope>NUCLEOTIDE SEQUENCE [LARGE SCALE GENOMIC DNA]</scope>
    <source>
        <strain evidence="5">DFY41</strain>
    </source>
</reference>
<keyword evidence="5" id="KW-1185">Reference proteome</keyword>
<evidence type="ECO:0000259" key="3">
    <source>
        <dbReference type="Pfam" id="PF13828"/>
    </source>
</evidence>
<organism evidence="4 5">
    <name type="scientific">Nocardioides taihuensis</name>
    <dbReference type="NCBI Taxonomy" id="1835606"/>
    <lineage>
        <taxon>Bacteria</taxon>
        <taxon>Bacillati</taxon>
        <taxon>Actinomycetota</taxon>
        <taxon>Actinomycetes</taxon>
        <taxon>Propionibacteriales</taxon>
        <taxon>Nocardioidaceae</taxon>
        <taxon>Nocardioides</taxon>
    </lineage>
</organism>
<name>A0ABW0BPX4_9ACTN</name>
<keyword evidence="2" id="KW-0812">Transmembrane</keyword>
<feature type="transmembrane region" description="Helical" evidence="2">
    <location>
        <begin position="56"/>
        <end position="80"/>
    </location>
</feature>
<evidence type="ECO:0000256" key="2">
    <source>
        <dbReference type="SAM" id="Phobius"/>
    </source>
</evidence>
<keyword evidence="2" id="KW-0472">Membrane</keyword>
<dbReference type="InterPro" id="IPR025241">
    <property type="entry name" value="DUF4190"/>
</dbReference>
<keyword evidence="2" id="KW-1133">Transmembrane helix</keyword>
<dbReference type="Pfam" id="PF13828">
    <property type="entry name" value="DUF4190"/>
    <property type="match status" value="1"/>
</dbReference>
<gene>
    <name evidence="4" type="ORF">ACFPGP_19580</name>
</gene>
<protein>
    <submittedName>
        <fullName evidence="4">DUF4190 domain-containing protein</fullName>
    </submittedName>
</protein>
<dbReference type="Proteomes" id="UP001596087">
    <property type="component" value="Unassembled WGS sequence"/>
</dbReference>
<feature type="transmembrane region" description="Helical" evidence="2">
    <location>
        <begin position="101"/>
        <end position="125"/>
    </location>
</feature>
<feature type="region of interest" description="Disordered" evidence="1">
    <location>
        <begin position="1"/>
        <end position="49"/>
    </location>
</feature>
<feature type="domain" description="DUF4190" evidence="3">
    <location>
        <begin position="56"/>
        <end position="115"/>
    </location>
</feature>
<evidence type="ECO:0000313" key="5">
    <source>
        <dbReference type="Proteomes" id="UP001596087"/>
    </source>
</evidence>
<evidence type="ECO:0000313" key="4">
    <source>
        <dbReference type="EMBL" id="MFC5178892.1"/>
    </source>
</evidence>
<feature type="compositionally biased region" description="Pro residues" evidence="1">
    <location>
        <begin position="1"/>
        <end position="24"/>
    </location>
</feature>
<sequence>MSNQAPPPPPPPGGGSYGTPPPPGDGGQPPYGGPPPPSYGGQPGYGAPSAGNNSKAVWALVLGILGLLCCSPLGIVAIILGRSAQSEIATSGQGGAGMAKAGFILGIIALVFLVLQIIGFATGVIDFSGDVNTSG</sequence>
<proteinExistence type="predicted"/>
<evidence type="ECO:0000256" key="1">
    <source>
        <dbReference type="SAM" id="MobiDB-lite"/>
    </source>
</evidence>
<accession>A0ABW0BPX4</accession>
<dbReference type="RefSeq" id="WP_378592662.1">
    <property type="nucleotide sequence ID" value="NZ_JBHSKD010000027.1"/>
</dbReference>
<comment type="caution">
    <text evidence="4">The sequence shown here is derived from an EMBL/GenBank/DDBJ whole genome shotgun (WGS) entry which is preliminary data.</text>
</comment>